<proteinExistence type="predicted"/>
<sequence length="125" mass="14315">MSHDLNITWQMGHMYQHDLKSLFYVVLIFCCHYGKHVLSPGLRKLPGTRPFDQWFSGSCHVVHALQNAWITNHINIPVTTFFNGLSDYLSSLILIANGHLAKGTFETKVSYRSKTARNGWISCYI</sequence>
<dbReference type="EMBL" id="ML179152">
    <property type="protein sequence ID" value="THU97597.1"/>
    <property type="molecule type" value="Genomic_DNA"/>
</dbReference>
<gene>
    <name evidence="1" type="ORF">K435DRAFT_59740</name>
</gene>
<reference evidence="1 2" key="1">
    <citation type="journal article" date="2019" name="Nat. Ecol. Evol.">
        <title>Megaphylogeny resolves global patterns of mushroom evolution.</title>
        <authorList>
            <person name="Varga T."/>
            <person name="Krizsan K."/>
            <person name="Foldi C."/>
            <person name="Dima B."/>
            <person name="Sanchez-Garcia M."/>
            <person name="Sanchez-Ramirez S."/>
            <person name="Szollosi G.J."/>
            <person name="Szarkandi J.G."/>
            <person name="Papp V."/>
            <person name="Albert L."/>
            <person name="Andreopoulos W."/>
            <person name="Angelini C."/>
            <person name="Antonin V."/>
            <person name="Barry K.W."/>
            <person name="Bougher N.L."/>
            <person name="Buchanan P."/>
            <person name="Buyck B."/>
            <person name="Bense V."/>
            <person name="Catcheside P."/>
            <person name="Chovatia M."/>
            <person name="Cooper J."/>
            <person name="Damon W."/>
            <person name="Desjardin D."/>
            <person name="Finy P."/>
            <person name="Geml J."/>
            <person name="Haridas S."/>
            <person name="Hughes K."/>
            <person name="Justo A."/>
            <person name="Karasinski D."/>
            <person name="Kautmanova I."/>
            <person name="Kiss B."/>
            <person name="Kocsube S."/>
            <person name="Kotiranta H."/>
            <person name="LaButti K.M."/>
            <person name="Lechner B.E."/>
            <person name="Liimatainen K."/>
            <person name="Lipzen A."/>
            <person name="Lukacs Z."/>
            <person name="Mihaltcheva S."/>
            <person name="Morgado L.N."/>
            <person name="Niskanen T."/>
            <person name="Noordeloos M.E."/>
            <person name="Ohm R.A."/>
            <person name="Ortiz-Santana B."/>
            <person name="Ovrebo C."/>
            <person name="Racz N."/>
            <person name="Riley R."/>
            <person name="Savchenko A."/>
            <person name="Shiryaev A."/>
            <person name="Soop K."/>
            <person name="Spirin V."/>
            <person name="Szebenyi C."/>
            <person name="Tomsovsky M."/>
            <person name="Tulloss R.E."/>
            <person name="Uehling J."/>
            <person name="Grigoriev I.V."/>
            <person name="Vagvolgyi C."/>
            <person name="Papp T."/>
            <person name="Martin F.M."/>
            <person name="Miettinen O."/>
            <person name="Hibbett D.S."/>
            <person name="Nagy L.G."/>
        </authorList>
    </citation>
    <scope>NUCLEOTIDE SEQUENCE [LARGE SCALE GENOMIC DNA]</scope>
    <source>
        <strain evidence="1 2">CBS 962.96</strain>
    </source>
</reference>
<evidence type="ECO:0000313" key="1">
    <source>
        <dbReference type="EMBL" id="THU97597.1"/>
    </source>
</evidence>
<evidence type="ECO:0000313" key="2">
    <source>
        <dbReference type="Proteomes" id="UP000297245"/>
    </source>
</evidence>
<keyword evidence="2" id="KW-1185">Reference proteome</keyword>
<dbReference type="OrthoDB" id="3040568at2759"/>
<organism evidence="1 2">
    <name type="scientific">Dendrothele bispora (strain CBS 962.96)</name>
    <dbReference type="NCBI Taxonomy" id="1314807"/>
    <lineage>
        <taxon>Eukaryota</taxon>
        <taxon>Fungi</taxon>
        <taxon>Dikarya</taxon>
        <taxon>Basidiomycota</taxon>
        <taxon>Agaricomycotina</taxon>
        <taxon>Agaricomycetes</taxon>
        <taxon>Agaricomycetidae</taxon>
        <taxon>Agaricales</taxon>
        <taxon>Agaricales incertae sedis</taxon>
        <taxon>Dendrothele</taxon>
    </lineage>
</organism>
<name>A0A4S8M5R8_DENBC</name>
<dbReference type="AlphaFoldDB" id="A0A4S8M5R8"/>
<accession>A0A4S8M5R8</accession>
<protein>
    <submittedName>
        <fullName evidence="1">Uncharacterized protein</fullName>
    </submittedName>
</protein>
<dbReference type="Proteomes" id="UP000297245">
    <property type="component" value="Unassembled WGS sequence"/>
</dbReference>